<proteinExistence type="predicted"/>
<name>A0ABD0XNA0_UMBPY</name>
<keyword evidence="2" id="KW-1185">Reference proteome</keyword>
<gene>
    <name evidence="1" type="ORF">UPYG_G00126200</name>
</gene>
<accession>A0ABD0XNA0</accession>
<evidence type="ECO:0000313" key="1">
    <source>
        <dbReference type="EMBL" id="KAL0994715.1"/>
    </source>
</evidence>
<evidence type="ECO:0008006" key="3">
    <source>
        <dbReference type="Google" id="ProtNLM"/>
    </source>
</evidence>
<evidence type="ECO:0000313" key="2">
    <source>
        <dbReference type="Proteomes" id="UP001557470"/>
    </source>
</evidence>
<reference evidence="1 2" key="1">
    <citation type="submission" date="2024-06" db="EMBL/GenBank/DDBJ databases">
        <authorList>
            <person name="Pan Q."/>
            <person name="Wen M."/>
            <person name="Jouanno E."/>
            <person name="Zahm M."/>
            <person name="Klopp C."/>
            <person name="Cabau C."/>
            <person name="Louis A."/>
            <person name="Berthelot C."/>
            <person name="Parey E."/>
            <person name="Roest Crollius H."/>
            <person name="Montfort J."/>
            <person name="Robinson-Rechavi M."/>
            <person name="Bouchez O."/>
            <person name="Lampietro C."/>
            <person name="Lopez Roques C."/>
            <person name="Donnadieu C."/>
            <person name="Postlethwait J."/>
            <person name="Bobe J."/>
            <person name="Verreycken H."/>
            <person name="Guiguen Y."/>
        </authorList>
    </citation>
    <scope>NUCLEOTIDE SEQUENCE [LARGE SCALE GENOMIC DNA]</scope>
    <source>
        <strain evidence="1">Up_M1</strain>
        <tissue evidence="1">Testis</tissue>
    </source>
</reference>
<sequence length="207" mass="21245">MGSNHTSLSASQSMTFSMCGSQSMGLTNTNLPMSRSQNFGPVQGGVMPQRMGLQKPALPSTWSDPSVNISLDFLSPGMQSTSCKPTLNNMLQQDHLLSGVQPSIGLAQGFGGLNIQPGATSIRPTNAMMSGSTMGLGMPPAMATASMGIGAMGMVGVPINQGIMGMSMGVAPVGMGLQGTLGIPAMVNPAMIQPKQDAFENFGNFGK</sequence>
<dbReference type="Proteomes" id="UP001557470">
    <property type="component" value="Unassembled WGS sequence"/>
</dbReference>
<dbReference type="EMBL" id="JAGEUA010000003">
    <property type="protein sequence ID" value="KAL0994715.1"/>
    <property type="molecule type" value="Genomic_DNA"/>
</dbReference>
<organism evidence="1 2">
    <name type="scientific">Umbra pygmaea</name>
    <name type="common">Eastern mudminnow</name>
    <dbReference type="NCBI Taxonomy" id="75934"/>
    <lineage>
        <taxon>Eukaryota</taxon>
        <taxon>Metazoa</taxon>
        <taxon>Chordata</taxon>
        <taxon>Craniata</taxon>
        <taxon>Vertebrata</taxon>
        <taxon>Euteleostomi</taxon>
        <taxon>Actinopterygii</taxon>
        <taxon>Neopterygii</taxon>
        <taxon>Teleostei</taxon>
        <taxon>Protacanthopterygii</taxon>
        <taxon>Esociformes</taxon>
        <taxon>Umbridae</taxon>
        <taxon>Umbra</taxon>
    </lineage>
</organism>
<comment type="caution">
    <text evidence="1">The sequence shown here is derived from an EMBL/GenBank/DDBJ whole genome shotgun (WGS) entry which is preliminary data.</text>
</comment>
<dbReference type="AlphaFoldDB" id="A0ABD0XNA0"/>
<protein>
    <recommendedName>
        <fullName evidence="3">Clathrin interactor 1</fullName>
    </recommendedName>
</protein>